<proteinExistence type="predicted"/>
<evidence type="ECO:0000259" key="1">
    <source>
        <dbReference type="Pfam" id="PF01814"/>
    </source>
</evidence>
<evidence type="ECO:0000313" key="2">
    <source>
        <dbReference type="EMBL" id="RSH76500.1"/>
    </source>
</evidence>
<dbReference type="EMBL" id="RSCE01000032">
    <property type="protein sequence ID" value="RSH76500.1"/>
    <property type="molecule type" value="Genomic_DNA"/>
</dbReference>
<dbReference type="Pfam" id="PF01814">
    <property type="entry name" value="Hemerythrin"/>
    <property type="match status" value="1"/>
</dbReference>
<evidence type="ECO:0000313" key="4">
    <source>
        <dbReference type="EMBL" id="RSH87494.1"/>
    </source>
</evidence>
<keyword evidence="5" id="KW-1185">Reference proteome</keyword>
<gene>
    <name evidence="4" type="ORF">EHS24_000002</name>
    <name evidence="3" type="ORF">EHS24_003296</name>
    <name evidence="2" type="ORF">EHS24_006731</name>
</gene>
<dbReference type="OrthoDB" id="10044044at2759"/>
<dbReference type="Proteomes" id="UP000279236">
    <property type="component" value="Unassembled WGS sequence"/>
</dbReference>
<comment type="caution">
    <text evidence="2">The sequence shown here is derived from an EMBL/GenBank/DDBJ whole genome shotgun (WGS) entry which is preliminary data.</text>
</comment>
<feature type="domain" description="Hemerythrin-like" evidence="1">
    <location>
        <begin position="17"/>
        <end position="142"/>
    </location>
</feature>
<reference evidence="2 5" key="1">
    <citation type="submission" date="2018-11" db="EMBL/GenBank/DDBJ databases">
        <title>Genome sequence of Apiotrichum porosum DSM 27194.</title>
        <authorList>
            <person name="Aliyu H."/>
            <person name="Gorte O."/>
            <person name="Ochsenreither K."/>
        </authorList>
    </citation>
    <scope>NUCLEOTIDE SEQUENCE [LARGE SCALE GENOMIC DNA]</scope>
    <source>
        <strain evidence="2 5">DSM 27194</strain>
    </source>
</reference>
<dbReference type="Gene3D" id="1.20.120.520">
    <property type="entry name" value="nmb1532 protein domain like"/>
    <property type="match status" value="1"/>
</dbReference>
<dbReference type="InterPro" id="IPR053206">
    <property type="entry name" value="Dimeric_xanthone_biosynth"/>
</dbReference>
<name>A0A427XC88_9TREE</name>
<organism evidence="2 5">
    <name type="scientific">Apiotrichum porosum</name>
    <dbReference type="NCBI Taxonomy" id="105984"/>
    <lineage>
        <taxon>Eukaryota</taxon>
        <taxon>Fungi</taxon>
        <taxon>Dikarya</taxon>
        <taxon>Basidiomycota</taxon>
        <taxon>Agaricomycotina</taxon>
        <taxon>Tremellomycetes</taxon>
        <taxon>Trichosporonales</taxon>
        <taxon>Trichosporonaceae</taxon>
        <taxon>Apiotrichum</taxon>
    </lineage>
</organism>
<dbReference type="PANTHER" id="PTHR38048:SF1">
    <property type="entry name" value="HEMERYTHRIN-LIKE DOMAIN-CONTAINING PROTEIN"/>
    <property type="match status" value="1"/>
</dbReference>
<dbReference type="InterPro" id="IPR012312">
    <property type="entry name" value="Hemerythrin-like"/>
</dbReference>
<dbReference type="GeneID" id="39584545"/>
<dbReference type="RefSeq" id="XP_028479702.1">
    <property type="nucleotide sequence ID" value="XM_028615845.1"/>
</dbReference>
<sequence length="166" mass="18976">MTNNDNADFRQWNRLADGMNRYHNSYRWEYKNVYENAAGGFHVKGQSLQGFLQEAAQLAIHLGNHHRVEEAHIFPLLAKKLPQFAATNSEHVKAHRGIHDGMAKYSAYLSKATANPSSYNASELRKIMDDFHDVLFDHLDQEVKDIGAESLKKAGFTLQELSRFPF</sequence>
<protein>
    <recommendedName>
        <fullName evidence="1">Hemerythrin-like domain-containing protein</fullName>
    </recommendedName>
</protein>
<evidence type="ECO:0000313" key="3">
    <source>
        <dbReference type="EMBL" id="RSH77337.1"/>
    </source>
</evidence>
<evidence type="ECO:0000313" key="5">
    <source>
        <dbReference type="Proteomes" id="UP000279236"/>
    </source>
</evidence>
<dbReference type="EMBL" id="RSCE01000016">
    <property type="protein sequence ID" value="RSH77337.1"/>
    <property type="molecule type" value="Genomic_DNA"/>
</dbReference>
<dbReference type="EMBL" id="RSCE01000001">
    <property type="protein sequence ID" value="RSH87494.1"/>
    <property type="molecule type" value="Genomic_DNA"/>
</dbReference>
<dbReference type="PANTHER" id="PTHR38048">
    <property type="entry name" value="EXPRESSED PROTEIN"/>
    <property type="match status" value="1"/>
</dbReference>
<dbReference type="STRING" id="105984.A0A427XC88"/>
<accession>A0A427XC88</accession>
<dbReference type="AlphaFoldDB" id="A0A427XC88"/>